<sequence length="215" mass="24386">MILLLGTTVTQDFRHVVTNTPKTETRRGSGYRGRAFLYVLLARGPEDILKVGMTHDPLERWSSFHPRWFRTFDLDHSLLVETETRADAQALETSLHRSLAAHRCPMPLAMFAPAGGATEWYRGAYDTAVGFVLHCEQQGYVIHQQVREWLAPAMSEERARLDGIVREAFERQCAGLLSPDQLDLVRALVESHREFAPDIQNMFPSVLVEALRLNG</sequence>
<gene>
    <name evidence="1" type="ORF">H9L16_06350</name>
</gene>
<reference evidence="1 2" key="1">
    <citation type="submission" date="2020-08" db="EMBL/GenBank/DDBJ databases">
        <title>Genome sequence of Thermomonas carbonis KCTC 42013T.</title>
        <authorList>
            <person name="Hyun D.-W."/>
            <person name="Bae J.-W."/>
        </authorList>
    </citation>
    <scope>NUCLEOTIDE SEQUENCE [LARGE SCALE GENOMIC DNA]</scope>
    <source>
        <strain evidence="1 2">KCTC 42013</strain>
    </source>
</reference>
<dbReference type="Proteomes" id="UP000515804">
    <property type="component" value="Chromosome"/>
</dbReference>
<dbReference type="AlphaFoldDB" id="A0A7G9STK4"/>
<keyword evidence="2" id="KW-1185">Reference proteome</keyword>
<organism evidence="1 2">
    <name type="scientific">Thermomonas carbonis</name>
    <dbReference type="NCBI Taxonomy" id="1463158"/>
    <lineage>
        <taxon>Bacteria</taxon>
        <taxon>Pseudomonadati</taxon>
        <taxon>Pseudomonadota</taxon>
        <taxon>Gammaproteobacteria</taxon>
        <taxon>Lysobacterales</taxon>
        <taxon>Lysobacteraceae</taxon>
        <taxon>Thermomonas</taxon>
    </lineage>
</organism>
<dbReference type="RefSeq" id="WP_187553694.1">
    <property type="nucleotide sequence ID" value="NZ_BMZL01000002.1"/>
</dbReference>
<proteinExistence type="predicted"/>
<evidence type="ECO:0000313" key="2">
    <source>
        <dbReference type="Proteomes" id="UP000515804"/>
    </source>
</evidence>
<dbReference type="EMBL" id="CP060719">
    <property type="protein sequence ID" value="QNN71179.1"/>
    <property type="molecule type" value="Genomic_DNA"/>
</dbReference>
<protein>
    <submittedName>
        <fullName evidence="1">GIY-YIG nuclease family protein</fullName>
    </submittedName>
</protein>
<evidence type="ECO:0000313" key="1">
    <source>
        <dbReference type="EMBL" id="QNN71179.1"/>
    </source>
</evidence>
<dbReference type="KEGG" id="tcn:H9L16_06350"/>
<dbReference type="Pfam" id="PF13455">
    <property type="entry name" value="MUG113"/>
    <property type="match status" value="1"/>
</dbReference>
<name>A0A7G9STK4_9GAMM</name>
<accession>A0A7G9STK4</accession>